<comment type="caution">
    <text evidence="2">The sequence shown here is derived from an EMBL/GenBank/DDBJ whole genome shotgun (WGS) entry which is preliminary data.</text>
</comment>
<dbReference type="GO" id="GO:0006629">
    <property type="term" value="P:lipid metabolic process"/>
    <property type="evidence" value="ECO:0007669"/>
    <property type="project" value="InterPro"/>
</dbReference>
<dbReference type="InterPro" id="IPR017946">
    <property type="entry name" value="PLC-like_Pdiesterase_TIM-brl"/>
</dbReference>
<dbReference type="Pfam" id="PF03009">
    <property type="entry name" value="GDPD"/>
    <property type="match status" value="1"/>
</dbReference>
<dbReference type="GO" id="GO:0008081">
    <property type="term" value="F:phosphoric diester hydrolase activity"/>
    <property type="evidence" value="ECO:0007669"/>
    <property type="project" value="InterPro"/>
</dbReference>
<dbReference type="PROSITE" id="PS51704">
    <property type="entry name" value="GP_PDE"/>
    <property type="match status" value="1"/>
</dbReference>
<dbReference type="PANTHER" id="PTHR46211">
    <property type="entry name" value="GLYCEROPHOSPHORYL DIESTER PHOSPHODIESTERASE"/>
    <property type="match status" value="1"/>
</dbReference>
<dbReference type="Proteomes" id="UP001276902">
    <property type="component" value="Unassembled WGS sequence"/>
</dbReference>
<proteinExistence type="predicted"/>
<dbReference type="RefSeq" id="WP_320883937.1">
    <property type="nucleotide sequence ID" value="NZ_BAABZA010000003.1"/>
</dbReference>
<dbReference type="PANTHER" id="PTHR46211:SF1">
    <property type="entry name" value="GLYCEROPHOSPHODIESTER PHOSPHODIESTERASE, CYTOPLASMIC"/>
    <property type="match status" value="1"/>
</dbReference>
<name>A0AB35UPY7_9FIRM</name>
<evidence type="ECO:0000313" key="3">
    <source>
        <dbReference type="Proteomes" id="UP001276902"/>
    </source>
</evidence>
<dbReference type="Gene3D" id="3.20.20.190">
    <property type="entry name" value="Phosphatidylinositol (PI) phosphodiesterase"/>
    <property type="match status" value="1"/>
</dbReference>
<evidence type="ECO:0000259" key="1">
    <source>
        <dbReference type="PROSITE" id="PS51704"/>
    </source>
</evidence>
<dbReference type="AlphaFoldDB" id="A0AB35UPY7"/>
<dbReference type="EMBL" id="JALDAW010000016">
    <property type="protein sequence ID" value="MDY5168815.1"/>
    <property type="molecule type" value="Genomic_DNA"/>
</dbReference>
<dbReference type="InterPro" id="IPR030395">
    <property type="entry name" value="GP_PDE_dom"/>
</dbReference>
<accession>A0AB35UPY7</accession>
<evidence type="ECO:0000313" key="2">
    <source>
        <dbReference type="EMBL" id="MDY5168815.1"/>
    </source>
</evidence>
<feature type="domain" description="GP-PDE" evidence="1">
    <location>
        <begin position="38"/>
        <end position="271"/>
    </location>
</feature>
<dbReference type="SUPFAM" id="SSF51695">
    <property type="entry name" value="PLC-like phosphodiesterases"/>
    <property type="match status" value="1"/>
</dbReference>
<gene>
    <name evidence="2" type="ORF">MQE39_11885</name>
</gene>
<organism evidence="2 3">
    <name type="scientific">Dielma fastidiosa</name>
    <dbReference type="NCBI Taxonomy" id="1034346"/>
    <lineage>
        <taxon>Bacteria</taxon>
        <taxon>Bacillati</taxon>
        <taxon>Bacillota</taxon>
        <taxon>Erysipelotrichia</taxon>
        <taxon>Erysipelotrichales</taxon>
        <taxon>Erysipelotrichaceae</taxon>
        <taxon>Dielma</taxon>
    </lineage>
</organism>
<protein>
    <recommendedName>
        <fullName evidence="1">GP-PDE domain-containing protein</fullName>
    </recommendedName>
</protein>
<sequence length="271" mass="31231">MKELFLLLLLLLILGLCFLIFFMMPRFSKRKALLPFAKWNYAHRGYHDLAKGFPENSLPAFERACTHGYGMELDVQLTKDQKLVILHDFSLLRACGIDAQVDELTLDEIKKLRLFNTECTIPTFEEVLELVDGRTPLIVEIKQKGADSETCRQSAKLLDHYQGSYCVESFNPMAVGWFKNHRPNYVRGQLSGELNMKQPAKFILENLLANFISRPDFIAYDVEHRNRTALKLCKALFKAPVVYWTVKDRADYDALKSSIIIFEGFEAEPIK</sequence>
<reference evidence="2" key="1">
    <citation type="submission" date="2022-03" db="EMBL/GenBank/DDBJ databases">
        <title>First case of bacteraemia caused by Dielma fastidiosa in a patient hospitalised with diverticulitis.</title>
        <authorList>
            <person name="Forman-Ankjaer B."/>
            <person name="Hvid-Jensen F."/>
            <person name="Kobel C.M."/>
            <person name="Greve T."/>
        </authorList>
    </citation>
    <scope>NUCLEOTIDE SEQUENCE</scope>
    <source>
        <strain evidence="2">AUH_DF_2021</strain>
    </source>
</reference>